<dbReference type="RefSeq" id="WP_091391233.1">
    <property type="nucleotide sequence ID" value="NZ_FNQO01000007.1"/>
</dbReference>
<sequence>MSHIPLVERPAEDRVEAVLSEIEDELSAVPSLFLALGHHPALLEAIWHQYKATMLHGVLSPQLKEGMGLVISADNRCDYGIYHHSATLQNLGVEAEEVMRIRTDPKHLHFSEKEQALFDLARHANAAPNDHSERFIAEAQKLGARDDEIVEALVVMELVSGSNHFADVLGLEPHRDR</sequence>
<dbReference type="PANTHER" id="PTHR35446:SF2">
    <property type="entry name" value="CARBOXYMUCONOLACTONE DECARBOXYLASE-LIKE DOMAIN-CONTAINING PROTEIN"/>
    <property type="match status" value="1"/>
</dbReference>
<dbReference type="STRING" id="658218.SAMN05216562_3395"/>
<dbReference type="Gene3D" id="1.20.1290.10">
    <property type="entry name" value="AhpD-like"/>
    <property type="match status" value="1"/>
</dbReference>
<evidence type="ECO:0000313" key="3">
    <source>
        <dbReference type="Proteomes" id="UP000198658"/>
    </source>
</evidence>
<dbReference type="Proteomes" id="UP000198658">
    <property type="component" value="Unassembled WGS sequence"/>
</dbReference>
<dbReference type="SUPFAM" id="SSF69118">
    <property type="entry name" value="AhpD-like"/>
    <property type="match status" value="1"/>
</dbReference>
<dbReference type="EMBL" id="FNQO01000007">
    <property type="protein sequence ID" value="SEA50196.1"/>
    <property type="molecule type" value="Genomic_DNA"/>
</dbReference>
<keyword evidence="2" id="KW-0575">Peroxidase</keyword>
<accession>A0A1H4BPW6</accession>
<organism evidence="2 3">
    <name type="scientific">Microbulbifer marinus</name>
    <dbReference type="NCBI Taxonomy" id="658218"/>
    <lineage>
        <taxon>Bacteria</taxon>
        <taxon>Pseudomonadati</taxon>
        <taxon>Pseudomonadota</taxon>
        <taxon>Gammaproteobacteria</taxon>
        <taxon>Cellvibrionales</taxon>
        <taxon>Microbulbiferaceae</taxon>
        <taxon>Microbulbifer</taxon>
    </lineage>
</organism>
<dbReference type="InterPro" id="IPR029032">
    <property type="entry name" value="AhpD-like"/>
</dbReference>
<dbReference type="AlphaFoldDB" id="A0A1H4BPW6"/>
<dbReference type="Pfam" id="PF02627">
    <property type="entry name" value="CMD"/>
    <property type="match status" value="1"/>
</dbReference>
<keyword evidence="2" id="KW-0560">Oxidoreductase</keyword>
<dbReference type="PANTHER" id="PTHR35446">
    <property type="entry name" value="SI:CH211-175M2.5"/>
    <property type="match status" value="1"/>
</dbReference>
<gene>
    <name evidence="2" type="ORF">SAMN05216562_3395</name>
</gene>
<feature type="domain" description="Carboxymuconolactone decarboxylase-like" evidence="1">
    <location>
        <begin position="40"/>
        <end position="122"/>
    </location>
</feature>
<dbReference type="GO" id="GO:0051920">
    <property type="term" value="F:peroxiredoxin activity"/>
    <property type="evidence" value="ECO:0007669"/>
    <property type="project" value="InterPro"/>
</dbReference>
<evidence type="ECO:0000259" key="1">
    <source>
        <dbReference type="Pfam" id="PF02627"/>
    </source>
</evidence>
<name>A0A1H4BPW6_9GAMM</name>
<proteinExistence type="predicted"/>
<dbReference type="OrthoDB" id="9808310at2"/>
<keyword evidence="3" id="KW-1185">Reference proteome</keyword>
<dbReference type="InterPro" id="IPR003779">
    <property type="entry name" value="CMD-like"/>
</dbReference>
<reference evidence="3" key="1">
    <citation type="submission" date="2016-10" db="EMBL/GenBank/DDBJ databases">
        <authorList>
            <person name="Varghese N."/>
            <person name="Submissions S."/>
        </authorList>
    </citation>
    <scope>NUCLEOTIDE SEQUENCE [LARGE SCALE GENOMIC DNA]</scope>
    <source>
        <strain evidence="3">CGMCC 1.10657</strain>
    </source>
</reference>
<protein>
    <submittedName>
        <fullName evidence="2">Uncharacterized peroxidase-related enzyme</fullName>
    </submittedName>
</protein>
<evidence type="ECO:0000313" key="2">
    <source>
        <dbReference type="EMBL" id="SEA50196.1"/>
    </source>
</evidence>